<dbReference type="Proteomes" id="UP000054770">
    <property type="component" value="Unassembled WGS sequence"/>
</dbReference>
<dbReference type="InterPro" id="IPR002104">
    <property type="entry name" value="Integrase_catalytic"/>
</dbReference>
<dbReference type="InterPro" id="IPR011010">
    <property type="entry name" value="DNA_brk_join_enz"/>
</dbReference>
<dbReference type="Pfam" id="PF00589">
    <property type="entry name" value="Phage_integrase"/>
    <property type="match status" value="1"/>
</dbReference>
<dbReference type="GO" id="GO:0006310">
    <property type="term" value="P:DNA recombination"/>
    <property type="evidence" value="ECO:0007669"/>
    <property type="project" value="UniProtKB-KW"/>
</dbReference>
<evidence type="ECO:0000256" key="3">
    <source>
        <dbReference type="ARBA" id="ARBA00023125"/>
    </source>
</evidence>
<evidence type="ECO:0000256" key="2">
    <source>
        <dbReference type="ARBA" id="ARBA00022908"/>
    </source>
</evidence>
<comment type="similarity">
    <text evidence="1">Belongs to the 'phage' integrase family.</text>
</comment>
<proteinExistence type="inferred from homology"/>
<dbReference type="Gene3D" id="1.10.443.10">
    <property type="entry name" value="Intergrase catalytic core"/>
    <property type="match status" value="1"/>
</dbReference>
<gene>
    <name evidence="6" type="primary">xerD</name>
    <name evidence="6" type="ORF">AWB68_06533</name>
</gene>
<organism evidence="6 7">
    <name type="scientific">Caballeronia choica</name>
    <dbReference type="NCBI Taxonomy" id="326476"/>
    <lineage>
        <taxon>Bacteria</taxon>
        <taxon>Pseudomonadati</taxon>
        <taxon>Pseudomonadota</taxon>
        <taxon>Betaproteobacteria</taxon>
        <taxon>Burkholderiales</taxon>
        <taxon>Burkholderiaceae</taxon>
        <taxon>Caballeronia</taxon>
    </lineage>
</organism>
<dbReference type="PANTHER" id="PTHR30629">
    <property type="entry name" value="PROPHAGE INTEGRASE"/>
    <property type="match status" value="1"/>
</dbReference>
<dbReference type="RefSeq" id="WP_087648471.1">
    <property type="nucleotide sequence ID" value="NZ_FCON02000120.1"/>
</dbReference>
<keyword evidence="7" id="KW-1185">Reference proteome</keyword>
<accession>A0A158KPE9</accession>
<dbReference type="EMBL" id="FCON02000120">
    <property type="protein sequence ID" value="SAL82470.1"/>
    <property type="molecule type" value="Genomic_DNA"/>
</dbReference>
<evidence type="ECO:0000256" key="4">
    <source>
        <dbReference type="ARBA" id="ARBA00023172"/>
    </source>
</evidence>
<dbReference type="GO" id="GO:0003677">
    <property type="term" value="F:DNA binding"/>
    <property type="evidence" value="ECO:0007669"/>
    <property type="project" value="UniProtKB-KW"/>
</dbReference>
<dbReference type="GO" id="GO:0015074">
    <property type="term" value="P:DNA integration"/>
    <property type="evidence" value="ECO:0007669"/>
    <property type="project" value="UniProtKB-KW"/>
</dbReference>
<evidence type="ECO:0000313" key="7">
    <source>
        <dbReference type="Proteomes" id="UP000054770"/>
    </source>
</evidence>
<comment type="caution">
    <text evidence="6">The sequence shown here is derived from an EMBL/GenBank/DDBJ whole genome shotgun (WGS) entry which is preliminary data.</text>
</comment>
<reference evidence="6" key="1">
    <citation type="submission" date="2016-01" db="EMBL/GenBank/DDBJ databases">
        <authorList>
            <person name="Peeters C."/>
        </authorList>
    </citation>
    <scope>NUCLEOTIDE SEQUENCE [LARGE SCALE GENOMIC DNA]</scope>
    <source>
        <strain evidence="6">LMG 22940</strain>
    </source>
</reference>
<feature type="domain" description="Tyr recombinase" evidence="5">
    <location>
        <begin position="210"/>
        <end position="379"/>
    </location>
</feature>
<keyword evidence="4" id="KW-0233">DNA recombination</keyword>
<dbReference type="InterPro" id="IPR010998">
    <property type="entry name" value="Integrase_recombinase_N"/>
</dbReference>
<dbReference type="SUPFAM" id="SSF56349">
    <property type="entry name" value="DNA breaking-rejoining enzymes"/>
    <property type="match status" value="1"/>
</dbReference>
<dbReference type="InterPro" id="IPR050808">
    <property type="entry name" value="Phage_Integrase"/>
</dbReference>
<dbReference type="InterPro" id="IPR013762">
    <property type="entry name" value="Integrase-like_cat_sf"/>
</dbReference>
<name>A0A158KPE9_9BURK</name>
<dbReference type="PROSITE" id="PS51898">
    <property type="entry name" value="TYR_RECOMBINASE"/>
    <property type="match status" value="1"/>
</dbReference>
<protein>
    <submittedName>
        <fullName evidence="6">Tyrosine recombinase XerD</fullName>
    </submittedName>
</protein>
<evidence type="ECO:0000313" key="6">
    <source>
        <dbReference type="EMBL" id="SAL82470.1"/>
    </source>
</evidence>
<dbReference type="Gene3D" id="1.10.150.130">
    <property type="match status" value="1"/>
</dbReference>
<dbReference type="AlphaFoldDB" id="A0A158KPE9"/>
<sequence length="388" mass="41673">MSTKPKHNLTSKTGRAALEARREPYWARIEAGLFLGFRVAARGGAGTWIARRRNEHGKQEYRALGAFDDYDGAKAAAEQWARNVEHGASAKPATVKEACATYVAHLRLHKGAASAADAEGRFRRLIDDAPIGSAALDKLRTTQVRAWLQAQVKAAQGATQDATGVRRARDSANRNLAALKAALNLALRDRLVASDAGWATVGKFENVGRRREGVLTAEQIGALLEHLPADLRALVEAMAHIPSRPGELSALRVRDFDRQQGTLAISGKTGFRVVPLSTAAVAFLTAQSTDKLANAYIFTQAHGVAWTRHAWKKPFRAAVLAAALPAETVLYSLRHASITGLVASGIDSVLVARLAGTSVGMIQKHYEHADGARVRALLDSVPALVRAK</sequence>
<dbReference type="OrthoDB" id="102994at2"/>
<keyword evidence="3" id="KW-0238">DNA-binding</keyword>
<evidence type="ECO:0000256" key="1">
    <source>
        <dbReference type="ARBA" id="ARBA00008857"/>
    </source>
</evidence>
<evidence type="ECO:0000259" key="5">
    <source>
        <dbReference type="PROSITE" id="PS51898"/>
    </source>
</evidence>
<keyword evidence="2" id="KW-0229">DNA integration</keyword>
<dbReference type="PANTHER" id="PTHR30629:SF2">
    <property type="entry name" value="PROPHAGE INTEGRASE INTS-RELATED"/>
    <property type="match status" value="1"/>
</dbReference>